<dbReference type="Gene3D" id="2.60.120.10">
    <property type="entry name" value="Jelly Rolls"/>
    <property type="match status" value="1"/>
</dbReference>
<gene>
    <name evidence="1" type="ORF">AQS8620_02881</name>
</gene>
<dbReference type="SUPFAM" id="SSF51182">
    <property type="entry name" value="RmlC-like cupins"/>
    <property type="match status" value="1"/>
</dbReference>
<accession>A0A1Y5TLE3</accession>
<dbReference type="EMBL" id="FWFS01000011">
    <property type="protein sequence ID" value="SLN63115.1"/>
    <property type="molecule type" value="Genomic_DNA"/>
</dbReference>
<dbReference type="RefSeq" id="WP_234990501.1">
    <property type="nucleotide sequence ID" value="NZ_FWFS01000011.1"/>
</dbReference>
<dbReference type="GO" id="GO:0019491">
    <property type="term" value="P:ectoine biosynthetic process"/>
    <property type="evidence" value="ECO:0007669"/>
    <property type="project" value="UniProtKB-UniPathway"/>
</dbReference>
<keyword evidence="2" id="KW-1185">Reference proteome</keyword>
<sequence length="115" mass="12925">MSDSIEWSRQEDVERIWLKEGIEFTHRLITKDNQGSSFSFHITTFKPDFEHTAIGDGVHESVLFCLHGGSTQTLPDGRVHAFRPGDAMYLPKEFTYEHKVGSGGLVMAVACNPSR</sequence>
<organism evidence="1 2">
    <name type="scientific">Aquimixticola soesokkakensis</name>
    <dbReference type="NCBI Taxonomy" id="1519096"/>
    <lineage>
        <taxon>Bacteria</taxon>
        <taxon>Pseudomonadati</taxon>
        <taxon>Pseudomonadota</taxon>
        <taxon>Alphaproteobacteria</taxon>
        <taxon>Rhodobacterales</taxon>
        <taxon>Paracoccaceae</taxon>
        <taxon>Aquimixticola</taxon>
    </lineage>
</organism>
<reference evidence="1 2" key="1">
    <citation type="submission" date="2017-03" db="EMBL/GenBank/DDBJ databases">
        <authorList>
            <person name="Afonso C.L."/>
            <person name="Miller P.J."/>
            <person name="Scott M.A."/>
            <person name="Spackman E."/>
            <person name="Goraichik I."/>
            <person name="Dimitrov K.M."/>
            <person name="Suarez D.L."/>
            <person name="Swayne D.E."/>
        </authorList>
    </citation>
    <scope>NUCLEOTIDE SEQUENCE [LARGE SCALE GENOMIC DNA]</scope>
    <source>
        <strain evidence="1 2">CECT 8620</strain>
    </source>
</reference>
<dbReference type="UniPathway" id="UPA00067">
    <property type="reaction ID" value="UER00123"/>
</dbReference>
<evidence type="ECO:0000313" key="2">
    <source>
        <dbReference type="Proteomes" id="UP000193862"/>
    </source>
</evidence>
<dbReference type="InterPro" id="IPR011051">
    <property type="entry name" value="RmlC_Cupin_sf"/>
</dbReference>
<name>A0A1Y5TLE3_9RHOB</name>
<dbReference type="Proteomes" id="UP000193862">
    <property type="component" value="Unassembled WGS sequence"/>
</dbReference>
<proteinExistence type="predicted"/>
<evidence type="ECO:0000313" key="1">
    <source>
        <dbReference type="EMBL" id="SLN63115.1"/>
    </source>
</evidence>
<dbReference type="AlphaFoldDB" id="A0A1Y5TLE3"/>
<protein>
    <submittedName>
        <fullName evidence="1">Uncharacterized protein</fullName>
    </submittedName>
</protein>
<dbReference type="InterPro" id="IPR014710">
    <property type="entry name" value="RmlC-like_jellyroll"/>
</dbReference>